<sequence>MEFELGLNPKSGWFDTEDLPSGPVSAEFPPAAKIQLSVETVEVPAQPSSGEGLVAVSKTQERRARRRWYPLLSLLILAPIIGLGLYIFSRSRIAVKNHGTFAIRPPRESTGIVGEESTGAAGQQPP</sequence>
<evidence type="ECO:0000256" key="1">
    <source>
        <dbReference type="SAM" id="MobiDB-lite"/>
    </source>
</evidence>
<evidence type="ECO:0000313" key="3">
    <source>
        <dbReference type="EMBL" id="KAF7509413.1"/>
    </source>
</evidence>
<protein>
    <submittedName>
        <fullName evidence="3">Uncharacterized protein</fullName>
    </submittedName>
</protein>
<keyword evidence="4" id="KW-1185">Reference proteome</keyword>
<keyword evidence="2" id="KW-0812">Transmembrane</keyword>
<feature type="transmembrane region" description="Helical" evidence="2">
    <location>
        <begin position="68"/>
        <end position="88"/>
    </location>
</feature>
<keyword evidence="2" id="KW-0472">Membrane</keyword>
<evidence type="ECO:0000256" key="2">
    <source>
        <dbReference type="SAM" id="Phobius"/>
    </source>
</evidence>
<evidence type="ECO:0000313" key="4">
    <source>
        <dbReference type="Proteomes" id="UP000606974"/>
    </source>
</evidence>
<feature type="region of interest" description="Disordered" evidence="1">
    <location>
        <begin position="105"/>
        <end position="126"/>
    </location>
</feature>
<accession>A0A8H7E5Y0</accession>
<gene>
    <name evidence="3" type="ORF">GJ744_007976</name>
</gene>
<dbReference type="EMBL" id="JAACFV010000041">
    <property type="protein sequence ID" value="KAF7509413.1"/>
    <property type="molecule type" value="Genomic_DNA"/>
</dbReference>
<comment type="caution">
    <text evidence="3">The sequence shown here is derived from an EMBL/GenBank/DDBJ whole genome shotgun (WGS) entry which is preliminary data.</text>
</comment>
<reference evidence="3" key="1">
    <citation type="submission" date="2020-02" db="EMBL/GenBank/DDBJ databases">
        <authorList>
            <person name="Palmer J.M."/>
        </authorList>
    </citation>
    <scope>NUCLEOTIDE SEQUENCE</scope>
    <source>
        <strain evidence="3">EPUS1.4</strain>
        <tissue evidence="3">Thallus</tissue>
    </source>
</reference>
<keyword evidence="2" id="KW-1133">Transmembrane helix</keyword>
<name>A0A8H7E5Y0_9EURO</name>
<dbReference type="Proteomes" id="UP000606974">
    <property type="component" value="Unassembled WGS sequence"/>
</dbReference>
<organism evidence="3 4">
    <name type="scientific">Endocarpon pusillum</name>
    <dbReference type="NCBI Taxonomy" id="364733"/>
    <lineage>
        <taxon>Eukaryota</taxon>
        <taxon>Fungi</taxon>
        <taxon>Dikarya</taxon>
        <taxon>Ascomycota</taxon>
        <taxon>Pezizomycotina</taxon>
        <taxon>Eurotiomycetes</taxon>
        <taxon>Chaetothyriomycetidae</taxon>
        <taxon>Verrucariales</taxon>
        <taxon>Verrucariaceae</taxon>
        <taxon>Endocarpon</taxon>
    </lineage>
</organism>
<proteinExistence type="predicted"/>
<dbReference type="AlphaFoldDB" id="A0A8H7E5Y0"/>